<evidence type="ECO:0000313" key="4">
    <source>
        <dbReference type="EMBL" id="BCN31155.1"/>
    </source>
</evidence>
<dbReference type="PANTHER" id="PTHR46558">
    <property type="entry name" value="TRACRIPTIONAL REGULATORY PROTEIN-RELATED-RELATED"/>
    <property type="match status" value="1"/>
</dbReference>
<evidence type="ECO:0000313" key="5">
    <source>
        <dbReference type="Proteomes" id="UP000595897"/>
    </source>
</evidence>
<dbReference type="InterPro" id="IPR010982">
    <property type="entry name" value="Lambda_DNA-bd_dom_sf"/>
</dbReference>
<sequence>MNIEIGKMIKKLRLQKGVTQEELADKMGVSSQAVSKWENGVTTPDLSLIPELSIYFGVTIDELFEMTEEAHLERIENMLYEDRILKEEDFNYANQYLLDKINEGTKNPVYVERIAELYVHRAKGYHILAENYAKKALELTPENKNCHVTLSKATNGVICDWNCYNHHEMIDYYKEFVTLHPDYAKGYLWLLDCLIADGRTREARVYVEKMRQISDDFRVNLYIGLILKEEGHIEEAIVEWTGMIEKYSEEWMAISSYASCMAGLCRYEEAISFYKKAIDLQPQPRYTDAYEAIAHIEEIREHYDAAIDAREKEIELLENEWKITLGETVDYPRREIVRLKSLK</sequence>
<proteinExistence type="predicted"/>
<gene>
    <name evidence="4" type="ORF">bsdtb5_24500</name>
</gene>
<dbReference type="PROSITE" id="PS50005">
    <property type="entry name" value="TPR"/>
    <property type="match status" value="1"/>
</dbReference>
<dbReference type="KEGG" id="ahb:bsdtb5_24500"/>
<dbReference type="Gene3D" id="1.25.40.10">
    <property type="entry name" value="Tetratricopeptide repeat domain"/>
    <property type="match status" value="1"/>
</dbReference>
<dbReference type="PROSITE" id="PS50943">
    <property type="entry name" value="HTH_CROC1"/>
    <property type="match status" value="1"/>
</dbReference>
<reference evidence="4 5" key="1">
    <citation type="submission" date="2020-11" db="EMBL/GenBank/DDBJ databases">
        <title>Draft genome sequencing of a Lachnospiraceae strain isolated from anoxic soil subjected to BSD treatment.</title>
        <authorList>
            <person name="Uek A."/>
            <person name="Tonouchi A."/>
        </authorList>
    </citation>
    <scope>NUCLEOTIDE SEQUENCE [LARGE SCALE GENOMIC DNA]</scope>
    <source>
        <strain evidence="4 5">TB5</strain>
    </source>
</reference>
<dbReference type="GO" id="GO:0003677">
    <property type="term" value="F:DNA binding"/>
    <property type="evidence" value="ECO:0007669"/>
    <property type="project" value="UniProtKB-KW"/>
</dbReference>
<dbReference type="RefSeq" id="WP_271712298.1">
    <property type="nucleotide sequence ID" value="NZ_AP024169.1"/>
</dbReference>
<accession>A0A7R7ELN0</accession>
<keyword evidence="1" id="KW-0238">DNA-binding</keyword>
<protein>
    <recommendedName>
        <fullName evidence="3">HTH cro/C1-type domain-containing protein</fullName>
    </recommendedName>
</protein>
<evidence type="ECO:0000256" key="2">
    <source>
        <dbReference type="PROSITE-ProRule" id="PRU00339"/>
    </source>
</evidence>
<evidence type="ECO:0000259" key="3">
    <source>
        <dbReference type="PROSITE" id="PS50943"/>
    </source>
</evidence>
<evidence type="ECO:0000256" key="1">
    <source>
        <dbReference type="ARBA" id="ARBA00023125"/>
    </source>
</evidence>
<dbReference type="Gene3D" id="1.10.260.40">
    <property type="entry name" value="lambda repressor-like DNA-binding domains"/>
    <property type="match status" value="1"/>
</dbReference>
<dbReference type="Proteomes" id="UP000595897">
    <property type="component" value="Chromosome"/>
</dbReference>
<dbReference type="AlphaFoldDB" id="A0A7R7ELN0"/>
<dbReference type="SMART" id="SM00530">
    <property type="entry name" value="HTH_XRE"/>
    <property type="match status" value="1"/>
</dbReference>
<feature type="repeat" description="TPR" evidence="2">
    <location>
        <begin position="251"/>
        <end position="284"/>
    </location>
</feature>
<dbReference type="InterPro" id="IPR019734">
    <property type="entry name" value="TPR_rpt"/>
</dbReference>
<dbReference type="SUPFAM" id="SSF47413">
    <property type="entry name" value="lambda repressor-like DNA-binding domains"/>
    <property type="match status" value="1"/>
</dbReference>
<keyword evidence="2" id="KW-0802">TPR repeat</keyword>
<feature type="domain" description="HTH cro/C1-type" evidence="3">
    <location>
        <begin position="9"/>
        <end position="63"/>
    </location>
</feature>
<dbReference type="InterPro" id="IPR011990">
    <property type="entry name" value="TPR-like_helical_dom_sf"/>
</dbReference>
<dbReference type="SUPFAM" id="SSF48452">
    <property type="entry name" value="TPR-like"/>
    <property type="match status" value="1"/>
</dbReference>
<keyword evidence="5" id="KW-1185">Reference proteome</keyword>
<dbReference type="EMBL" id="AP024169">
    <property type="protein sequence ID" value="BCN31155.1"/>
    <property type="molecule type" value="Genomic_DNA"/>
</dbReference>
<name>A0A7R7ELN0_9FIRM</name>
<dbReference type="InterPro" id="IPR001387">
    <property type="entry name" value="Cro/C1-type_HTH"/>
</dbReference>
<dbReference type="Pfam" id="PF13181">
    <property type="entry name" value="TPR_8"/>
    <property type="match status" value="1"/>
</dbReference>
<organism evidence="4 5">
    <name type="scientific">Anaeromicropila herbilytica</name>
    <dbReference type="NCBI Taxonomy" id="2785025"/>
    <lineage>
        <taxon>Bacteria</taxon>
        <taxon>Bacillati</taxon>
        <taxon>Bacillota</taxon>
        <taxon>Clostridia</taxon>
        <taxon>Lachnospirales</taxon>
        <taxon>Lachnospiraceae</taxon>
        <taxon>Anaeromicropila</taxon>
    </lineage>
</organism>
<dbReference type="Pfam" id="PF01381">
    <property type="entry name" value="HTH_3"/>
    <property type="match status" value="1"/>
</dbReference>
<dbReference type="CDD" id="cd00093">
    <property type="entry name" value="HTH_XRE"/>
    <property type="match status" value="1"/>
</dbReference>
<dbReference type="PANTHER" id="PTHR46558:SF11">
    <property type="entry name" value="HTH-TYPE TRANSCRIPTIONAL REGULATOR XRE"/>
    <property type="match status" value="1"/>
</dbReference>